<feature type="transmembrane region" description="Helical" evidence="1">
    <location>
        <begin position="188"/>
        <end position="206"/>
    </location>
</feature>
<feature type="transmembrane region" description="Helical" evidence="1">
    <location>
        <begin position="218"/>
        <end position="238"/>
    </location>
</feature>
<dbReference type="GO" id="GO:0000271">
    <property type="term" value="P:polysaccharide biosynthetic process"/>
    <property type="evidence" value="ECO:0007669"/>
    <property type="project" value="TreeGrafter"/>
</dbReference>
<keyword evidence="3" id="KW-0012">Acyltransferase</keyword>
<evidence type="ECO:0000256" key="1">
    <source>
        <dbReference type="SAM" id="Phobius"/>
    </source>
</evidence>
<sequence>MNNRLIVFDLLRCLAIFIILVHHFLEYLSYFYNSNFIGINVNLLFYLNELNRYLGLGLFTFVSGYLINLKRERFKDLNSALKFLYKKFLRIFPLYYLALITFIYMDKIFSPLKIAIHILGLQLLFSSSNFQPIKTLWFIGLILIYYCLFIVINFRNIIPIYRIFIIILFPIVLGGLSVVFGVTDLRLILYYWIFIFGIFCAENNFFEQQFWRKISPINPILFLFIFLIAFFVEIKYGLMEINLVYSYILITILELLFVLLVYQISSLIPIKNSLLKLIQVISYSSYCMFLFHRPLWFVMENLLQQTLEINNFYIMISISTLLAIPILITFSYFLQHFYDKYFMKLAYSYWVTSGKVKVK</sequence>
<feature type="transmembrane region" description="Helical" evidence="1">
    <location>
        <begin position="244"/>
        <end position="262"/>
    </location>
</feature>
<dbReference type="GO" id="GO:0016020">
    <property type="term" value="C:membrane"/>
    <property type="evidence" value="ECO:0007669"/>
    <property type="project" value="TreeGrafter"/>
</dbReference>
<feature type="transmembrane region" description="Helical" evidence="1">
    <location>
        <begin position="161"/>
        <end position="182"/>
    </location>
</feature>
<keyword evidence="3" id="KW-0808">Transferase</keyword>
<feature type="domain" description="Acyltransferase 3" evidence="2">
    <location>
        <begin position="8"/>
        <end position="326"/>
    </location>
</feature>
<reference evidence="3" key="1">
    <citation type="submission" date="2019-10" db="EMBL/GenBank/DDBJ databases">
        <authorList>
            <consortium name="Genoscope - CEA"/>
            <person name="William W."/>
        </authorList>
    </citation>
    <scope>NUCLEOTIDE SEQUENCE [LARGE SCALE GENOMIC DNA]</scope>
    <source>
        <strain evidence="3">BBR_PRJEB10992</strain>
    </source>
</reference>
<dbReference type="GO" id="GO:0016747">
    <property type="term" value="F:acyltransferase activity, transferring groups other than amino-acyl groups"/>
    <property type="evidence" value="ECO:0007669"/>
    <property type="project" value="InterPro"/>
</dbReference>
<feature type="transmembrane region" description="Helical" evidence="1">
    <location>
        <begin position="135"/>
        <end position="154"/>
    </location>
</feature>
<dbReference type="InterPro" id="IPR002656">
    <property type="entry name" value="Acyl_transf_3_dom"/>
</dbReference>
<dbReference type="RefSeq" id="WP_083623159.1">
    <property type="nucleotide sequence ID" value="NZ_LR734875.1"/>
</dbReference>
<evidence type="ECO:0000313" key="4">
    <source>
        <dbReference type="Proteomes" id="UP000184550"/>
    </source>
</evidence>
<dbReference type="PANTHER" id="PTHR23028">
    <property type="entry name" value="ACETYLTRANSFERASE"/>
    <property type="match status" value="1"/>
</dbReference>
<feature type="transmembrane region" description="Helical" evidence="1">
    <location>
        <begin position="312"/>
        <end position="334"/>
    </location>
</feature>
<feature type="transmembrane region" description="Helical" evidence="1">
    <location>
        <begin position="88"/>
        <end position="105"/>
    </location>
</feature>
<dbReference type="PANTHER" id="PTHR23028:SF53">
    <property type="entry name" value="ACYL_TRANSF_3 DOMAIN-CONTAINING PROTEIN"/>
    <property type="match status" value="1"/>
</dbReference>
<name>A0A7Z9BQZ5_9CYAN</name>
<evidence type="ECO:0000259" key="2">
    <source>
        <dbReference type="Pfam" id="PF01757"/>
    </source>
</evidence>
<proteinExistence type="predicted"/>
<dbReference type="InterPro" id="IPR050879">
    <property type="entry name" value="Acyltransferase_3"/>
</dbReference>
<dbReference type="EMBL" id="CZCU02000145">
    <property type="protein sequence ID" value="VXD20389.1"/>
    <property type="molecule type" value="Genomic_DNA"/>
</dbReference>
<gene>
    <name evidence="3" type="ORF">PL8927_690139</name>
</gene>
<dbReference type="AlphaFoldDB" id="A0A7Z9BQZ5"/>
<keyword evidence="4" id="KW-1185">Reference proteome</keyword>
<keyword evidence="1" id="KW-1133">Transmembrane helix</keyword>
<feature type="transmembrane region" description="Helical" evidence="1">
    <location>
        <begin position="50"/>
        <end position="67"/>
    </location>
</feature>
<dbReference type="OrthoDB" id="5423115at2"/>
<protein>
    <submittedName>
        <fullName evidence="3">Predicted acyltransferase 3</fullName>
    </submittedName>
</protein>
<feature type="transmembrane region" description="Helical" evidence="1">
    <location>
        <begin position="7"/>
        <end position="25"/>
    </location>
</feature>
<feature type="transmembrane region" description="Helical" evidence="1">
    <location>
        <begin position="274"/>
        <end position="292"/>
    </location>
</feature>
<accession>A0A7Z9BQZ5</accession>
<evidence type="ECO:0000313" key="3">
    <source>
        <dbReference type="EMBL" id="VXD20389.1"/>
    </source>
</evidence>
<comment type="caution">
    <text evidence="3">The sequence shown here is derived from an EMBL/GenBank/DDBJ whole genome shotgun (WGS) entry which is preliminary data.</text>
</comment>
<organism evidence="3 4">
    <name type="scientific">Planktothrix serta PCC 8927</name>
    <dbReference type="NCBI Taxonomy" id="671068"/>
    <lineage>
        <taxon>Bacteria</taxon>
        <taxon>Bacillati</taxon>
        <taxon>Cyanobacteriota</taxon>
        <taxon>Cyanophyceae</taxon>
        <taxon>Oscillatoriophycideae</taxon>
        <taxon>Oscillatoriales</taxon>
        <taxon>Microcoleaceae</taxon>
        <taxon>Planktothrix</taxon>
    </lineage>
</organism>
<keyword evidence="1" id="KW-0472">Membrane</keyword>
<dbReference type="Proteomes" id="UP000184550">
    <property type="component" value="Unassembled WGS sequence"/>
</dbReference>
<keyword evidence="1" id="KW-0812">Transmembrane</keyword>
<dbReference type="Pfam" id="PF01757">
    <property type="entry name" value="Acyl_transf_3"/>
    <property type="match status" value="1"/>
</dbReference>